<dbReference type="GO" id="GO:0000287">
    <property type="term" value="F:magnesium ion binding"/>
    <property type="evidence" value="ECO:0007669"/>
    <property type="project" value="UniProtKB-UniRule"/>
</dbReference>
<feature type="active site" evidence="6">
    <location>
        <position position="107"/>
    </location>
</feature>
<keyword evidence="6" id="KW-0460">Magnesium</keyword>
<dbReference type="Proteomes" id="UP000602260">
    <property type="component" value="Unassembled WGS sequence"/>
</dbReference>
<dbReference type="GO" id="GO:0006281">
    <property type="term" value="P:DNA repair"/>
    <property type="evidence" value="ECO:0007669"/>
    <property type="project" value="UniProtKB-UniRule"/>
</dbReference>
<keyword evidence="6" id="KW-0963">Cytoplasm</keyword>
<feature type="binding site" evidence="6">
    <location>
        <position position="10"/>
    </location>
    <ligand>
        <name>Mg(2+)</name>
        <dbReference type="ChEBI" id="CHEBI:18420"/>
    </ligand>
</feature>
<keyword evidence="2 6" id="KW-0515">Mutator protein</keyword>
<dbReference type="PANTHER" id="PTHR11076:SF35">
    <property type="entry name" value="DNA REPAIR PROTEIN HOMOLOG YOBH"/>
    <property type="match status" value="1"/>
</dbReference>
<proteinExistence type="inferred from homology"/>
<dbReference type="InterPro" id="IPR043502">
    <property type="entry name" value="DNA/RNA_pol_sf"/>
</dbReference>
<dbReference type="GO" id="GO:0003887">
    <property type="term" value="F:DNA-directed DNA polymerase activity"/>
    <property type="evidence" value="ECO:0007669"/>
    <property type="project" value="UniProtKB-UniRule"/>
</dbReference>
<comment type="catalytic activity">
    <reaction evidence="6">
        <text>DNA(n) + a 2'-deoxyribonucleoside 5'-triphosphate = DNA(n+1) + diphosphate</text>
        <dbReference type="Rhea" id="RHEA:22508"/>
        <dbReference type="Rhea" id="RHEA-COMP:17339"/>
        <dbReference type="Rhea" id="RHEA-COMP:17340"/>
        <dbReference type="ChEBI" id="CHEBI:33019"/>
        <dbReference type="ChEBI" id="CHEBI:61560"/>
        <dbReference type="ChEBI" id="CHEBI:173112"/>
        <dbReference type="EC" id="2.7.7.7"/>
    </reaction>
</comment>
<dbReference type="SUPFAM" id="SSF56672">
    <property type="entry name" value="DNA/RNA polymerases"/>
    <property type="match status" value="1"/>
</dbReference>
<dbReference type="InterPro" id="IPR050116">
    <property type="entry name" value="DNA_polymerase-Y"/>
</dbReference>
<reference evidence="8" key="1">
    <citation type="submission" date="2020-08" db="EMBL/GenBank/DDBJ databases">
        <title>Genome public.</title>
        <authorList>
            <person name="Liu C."/>
            <person name="Sun Q."/>
        </authorList>
    </citation>
    <scope>NUCLEOTIDE SEQUENCE</scope>
    <source>
        <strain evidence="8">BX5</strain>
    </source>
</reference>
<evidence type="ECO:0000256" key="6">
    <source>
        <dbReference type="HAMAP-Rule" id="MF_01113"/>
    </source>
</evidence>
<keyword evidence="6" id="KW-0238">DNA-binding</keyword>
<keyword evidence="4 6" id="KW-0227">DNA damage</keyword>
<dbReference type="Gene3D" id="3.40.1170.60">
    <property type="match status" value="1"/>
</dbReference>
<dbReference type="InterPro" id="IPR017961">
    <property type="entry name" value="DNA_pol_Y-fam_little_finger"/>
</dbReference>
<dbReference type="EMBL" id="JACOPN010000003">
    <property type="protein sequence ID" value="MBC5716862.1"/>
    <property type="molecule type" value="Genomic_DNA"/>
</dbReference>
<dbReference type="GO" id="GO:0005829">
    <property type="term" value="C:cytosol"/>
    <property type="evidence" value="ECO:0007669"/>
    <property type="project" value="TreeGrafter"/>
</dbReference>
<dbReference type="Pfam" id="PF11799">
    <property type="entry name" value="IMS_C"/>
    <property type="match status" value="1"/>
</dbReference>
<dbReference type="GO" id="GO:0042276">
    <property type="term" value="P:error-prone translesion synthesis"/>
    <property type="evidence" value="ECO:0007669"/>
    <property type="project" value="TreeGrafter"/>
</dbReference>
<keyword evidence="5 6" id="KW-0239">DNA-directed DNA polymerase</keyword>
<evidence type="ECO:0000259" key="7">
    <source>
        <dbReference type="PROSITE" id="PS50173"/>
    </source>
</evidence>
<gene>
    <name evidence="6" type="primary">dinB</name>
    <name evidence="8" type="ORF">H8S55_05940</name>
</gene>
<comment type="subunit">
    <text evidence="6">Monomer.</text>
</comment>
<comment type="subcellular location">
    <subcellularLocation>
        <location evidence="6">Cytoplasm</location>
    </subcellularLocation>
</comment>
<feature type="binding site" evidence="6">
    <location>
        <position position="106"/>
    </location>
    <ligand>
        <name>Mg(2+)</name>
        <dbReference type="ChEBI" id="CHEBI:18420"/>
    </ligand>
</feature>
<keyword evidence="6" id="KW-0479">Metal-binding</keyword>
<evidence type="ECO:0000256" key="1">
    <source>
        <dbReference type="ARBA" id="ARBA00010945"/>
    </source>
</evidence>
<evidence type="ECO:0000256" key="3">
    <source>
        <dbReference type="ARBA" id="ARBA00022695"/>
    </source>
</evidence>
<name>A0A8J6J4N2_9FIRM</name>
<evidence type="ECO:0000256" key="4">
    <source>
        <dbReference type="ARBA" id="ARBA00022763"/>
    </source>
</evidence>
<dbReference type="PANTHER" id="PTHR11076">
    <property type="entry name" value="DNA REPAIR POLYMERASE UMUC / TRANSFERASE FAMILY MEMBER"/>
    <property type="match status" value="1"/>
</dbReference>
<comment type="cofactor">
    <cofactor evidence="6">
        <name>Mg(2+)</name>
        <dbReference type="ChEBI" id="CHEBI:18420"/>
    </cofactor>
    <text evidence="6">Binds 2 magnesium ions per subunit.</text>
</comment>
<keyword evidence="6" id="KW-0234">DNA repair</keyword>
<dbReference type="InterPro" id="IPR022880">
    <property type="entry name" value="DNApol_IV"/>
</dbReference>
<comment type="caution">
    <text evidence="8">The sequence shown here is derived from an EMBL/GenBank/DDBJ whole genome shotgun (WGS) entry which is preliminary data.</text>
</comment>
<dbReference type="GO" id="GO:0009432">
    <property type="term" value="P:SOS response"/>
    <property type="evidence" value="ECO:0007669"/>
    <property type="project" value="TreeGrafter"/>
</dbReference>
<evidence type="ECO:0000313" key="9">
    <source>
        <dbReference type="Proteomes" id="UP000602260"/>
    </source>
</evidence>
<sequence>MEGRVVLHSDLNNCYASIECMLHPELRGKYIAVCGSTEDRHGIVLAKNQLAKQCGVKTGEVIWEAKQKCPQLTIVEPHMEQYLKFSKIVRSIYLRYSPEVESFGIDESWIELTGSPLLQQKTPIEIANEIRTTVKEEVGLTVSIGVSFNKIFAKLGSDMKKPDAVTVITRESFKDQIWRLPVSDLLYVGRATTEKLRLYGIRTIGDLAQADRAMLIRRLGVNGEKLWVFANGLDQSRVMPCDYQIPIKSVGHGITCTADLRTNEDVRHVLMELSQEVGAKLRKSKLAATRIRISIRDNTLSQREYQGKLEFPTQSYTEIAAAGFNLFCRRYPWNADVRSLTISAIDLIPSDTPIQLDLWSDFEKHNKRLTLERTVEDIRHRYGLSMINFAALTTGLKMPAHREVEYKMPSVMYH</sequence>
<evidence type="ECO:0000313" key="8">
    <source>
        <dbReference type="EMBL" id="MBC5716862.1"/>
    </source>
</evidence>
<dbReference type="EC" id="2.7.7.7" evidence="6"/>
<comment type="similarity">
    <text evidence="1 6">Belongs to the DNA polymerase type-Y family.</text>
</comment>
<dbReference type="PROSITE" id="PS50173">
    <property type="entry name" value="UMUC"/>
    <property type="match status" value="1"/>
</dbReference>
<keyword evidence="3 6" id="KW-0548">Nucleotidyltransferase</keyword>
<dbReference type="InterPro" id="IPR001126">
    <property type="entry name" value="UmuC"/>
</dbReference>
<dbReference type="GO" id="GO:0006261">
    <property type="term" value="P:DNA-templated DNA replication"/>
    <property type="evidence" value="ECO:0007669"/>
    <property type="project" value="UniProtKB-UniRule"/>
</dbReference>
<evidence type="ECO:0000256" key="5">
    <source>
        <dbReference type="ARBA" id="ARBA00022932"/>
    </source>
</evidence>
<keyword evidence="6" id="KW-0235">DNA replication</keyword>
<dbReference type="SUPFAM" id="SSF100879">
    <property type="entry name" value="Lesion bypass DNA polymerase (Y-family), little finger domain"/>
    <property type="match status" value="1"/>
</dbReference>
<feature type="domain" description="UmuC" evidence="7">
    <location>
        <begin position="6"/>
        <end position="189"/>
    </location>
</feature>
<dbReference type="Gene3D" id="1.10.150.20">
    <property type="entry name" value="5' to 3' exonuclease, C-terminal subdomain"/>
    <property type="match status" value="1"/>
</dbReference>
<keyword evidence="9" id="KW-1185">Reference proteome</keyword>
<keyword evidence="6" id="KW-0808">Transferase</keyword>
<dbReference type="Gene3D" id="3.30.1490.100">
    <property type="entry name" value="DNA polymerase, Y-family, little finger domain"/>
    <property type="match status" value="1"/>
</dbReference>
<dbReference type="CDD" id="cd03586">
    <property type="entry name" value="PolY_Pol_IV_kappa"/>
    <property type="match status" value="1"/>
</dbReference>
<dbReference type="Gene3D" id="3.30.70.270">
    <property type="match status" value="1"/>
</dbReference>
<dbReference type="HAMAP" id="MF_01113">
    <property type="entry name" value="DNApol_IV"/>
    <property type="match status" value="1"/>
</dbReference>
<comment type="function">
    <text evidence="6">Poorly processive, error-prone DNA polymerase involved in untargeted mutagenesis. Copies undamaged DNA at stalled replication forks, which arise in vivo from mismatched or misaligned primer ends. These misaligned primers can be extended by PolIV. Exhibits no 3'-5' exonuclease (proofreading) activity. May be involved in translesional synthesis, in conjunction with the beta clamp from PolIII.</text>
</comment>
<feature type="site" description="Substrate discrimination" evidence="6">
    <location>
        <position position="15"/>
    </location>
</feature>
<dbReference type="Pfam" id="PF00817">
    <property type="entry name" value="IMS"/>
    <property type="match status" value="1"/>
</dbReference>
<dbReference type="GO" id="GO:0003684">
    <property type="term" value="F:damaged DNA binding"/>
    <property type="evidence" value="ECO:0007669"/>
    <property type="project" value="InterPro"/>
</dbReference>
<protein>
    <recommendedName>
        <fullName evidence="6">DNA polymerase IV</fullName>
        <shortName evidence="6">Pol IV</shortName>
        <ecNumber evidence="6">2.7.7.7</ecNumber>
    </recommendedName>
</protein>
<organism evidence="8 9">
    <name type="scientific">Flintibacter faecis</name>
    <dbReference type="NCBI Taxonomy" id="2763047"/>
    <lineage>
        <taxon>Bacteria</taxon>
        <taxon>Bacillati</taxon>
        <taxon>Bacillota</taxon>
        <taxon>Clostridia</taxon>
        <taxon>Eubacteriales</taxon>
        <taxon>Flintibacter</taxon>
    </lineage>
</organism>
<dbReference type="AlphaFoldDB" id="A0A8J6J4N2"/>
<dbReference type="RefSeq" id="WP_186878198.1">
    <property type="nucleotide sequence ID" value="NZ_JACOPN010000003.1"/>
</dbReference>
<dbReference type="InterPro" id="IPR043128">
    <property type="entry name" value="Rev_trsase/Diguanyl_cyclase"/>
</dbReference>
<accession>A0A8J6J4N2</accession>
<evidence type="ECO:0000256" key="2">
    <source>
        <dbReference type="ARBA" id="ARBA00022457"/>
    </source>
</evidence>
<dbReference type="InterPro" id="IPR036775">
    <property type="entry name" value="DNA_pol_Y-fam_lit_finger_sf"/>
</dbReference>